<accession>A0A381SQC8</accession>
<reference evidence="1" key="1">
    <citation type="submission" date="2018-05" db="EMBL/GenBank/DDBJ databases">
        <authorList>
            <person name="Lanie J.A."/>
            <person name="Ng W.-L."/>
            <person name="Kazmierczak K.M."/>
            <person name="Andrzejewski T.M."/>
            <person name="Davidsen T.M."/>
            <person name="Wayne K.J."/>
            <person name="Tettelin H."/>
            <person name="Glass J.I."/>
            <person name="Rusch D."/>
            <person name="Podicherti R."/>
            <person name="Tsui H.-C.T."/>
            <person name="Winkler M.E."/>
        </authorList>
    </citation>
    <scope>NUCLEOTIDE SEQUENCE</scope>
</reference>
<sequence length="60" mass="6542">MSAEQMAKGIKGSVVGVIDNEGDECYFENGMETAVREAAQSRYVFNAGVQLKKRKNNGKS</sequence>
<name>A0A381SQC8_9ZZZZ</name>
<dbReference type="EMBL" id="UINC01003115">
    <property type="protein sequence ID" value="SVA03483.1"/>
    <property type="molecule type" value="Genomic_DNA"/>
</dbReference>
<dbReference type="AlphaFoldDB" id="A0A381SQC8"/>
<protein>
    <submittedName>
        <fullName evidence="1">Uncharacterized protein</fullName>
    </submittedName>
</protein>
<evidence type="ECO:0000313" key="1">
    <source>
        <dbReference type="EMBL" id="SVA03483.1"/>
    </source>
</evidence>
<gene>
    <name evidence="1" type="ORF">METZ01_LOCUS56337</name>
</gene>
<organism evidence="1">
    <name type="scientific">marine metagenome</name>
    <dbReference type="NCBI Taxonomy" id="408172"/>
    <lineage>
        <taxon>unclassified sequences</taxon>
        <taxon>metagenomes</taxon>
        <taxon>ecological metagenomes</taxon>
    </lineage>
</organism>
<proteinExistence type="predicted"/>